<evidence type="ECO:0000313" key="3">
    <source>
        <dbReference type="Proteomes" id="UP000005953"/>
    </source>
</evidence>
<keyword evidence="3" id="KW-1185">Reference proteome</keyword>
<dbReference type="Proteomes" id="UP000005953">
    <property type="component" value="Unassembled WGS sequence"/>
</dbReference>
<evidence type="ECO:0000256" key="1">
    <source>
        <dbReference type="SAM" id="SignalP"/>
    </source>
</evidence>
<organism evidence="2 3">
    <name type="scientific">Reinekea blandensis MED297</name>
    <dbReference type="NCBI Taxonomy" id="314283"/>
    <lineage>
        <taxon>Bacteria</taxon>
        <taxon>Pseudomonadati</taxon>
        <taxon>Pseudomonadota</taxon>
        <taxon>Gammaproteobacteria</taxon>
        <taxon>Oceanospirillales</taxon>
        <taxon>Saccharospirillaceae</taxon>
        <taxon>Reinekea</taxon>
    </lineage>
</organism>
<feature type="signal peptide" evidence="1">
    <location>
        <begin position="1"/>
        <end position="22"/>
    </location>
</feature>
<sequence length="287" mass="31833">MNCRLNLALCTGALALSGFTFANDRVTNLELDHATVHNMGTAPFLQFNEVTHGSFTLSESMDSPSLKLTDLVLEFDTLPALAIDRLTFKDEPNAICHSPYSGLPGYFEGKSLDTWAFQEIVVQVCLSHMSDTEYDVKFEVGFASGESYIGPNMGDMVVPLASIQGFALDTTPTTIVDTFETEFMGKELVLSLNQRPGDIQQEWGSAFGFKADATWMGHENKTLAFQNYNATPFANAIGFDVIEDTNLPEPDQIQISIKYRTEMGSIEQTDYQPLFMLMDEAYGPLMF</sequence>
<gene>
    <name evidence="2" type="ORF">MED297_21037</name>
</gene>
<keyword evidence="1" id="KW-0732">Signal</keyword>
<dbReference type="HOGENOM" id="CLU_969340_0_0_6"/>
<dbReference type="RefSeq" id="WP_008045050.1">
    <property type="nucleotide sequence ID" value="NZ_CH724151.1"/>
</dbReference>
<proteinExistence type="predicted"/>
<dbReference type="EMBL" id="AAOE01000001">
    <property type="protein sequence ID" value="EAR11413.1"/>
    <property type="molecule type" value="Genomic_DNA"/>
</dbReference>
<dbReference type="AlphaFoldDB" id="A4B9W2"/>
<reference evidence="2 3" key="1">
    <citation type="submission" date="2006-02" db="EMBL/GenBank/DDBJ databases">
        <authorList>
            <person name="Pinhassi J."/>
            <person name="Pedros-Alio C."/>
            <person name="Ferriera S."/>
            <person name="Johnson J."/>
            <person name="Kravitz S."/>
            <person name="Halpern A."/>
            <person name="Remington K."/>
            <person name="Beeson K."/>
            <person name="Tran B."/>
            <person name="Rogers Y.-H."/>
            <person name="Friedman R."/>
            <person name="Venter J.C."/>
        </authorList>
    </citation>
    <scope>NUCLEOTIDE SEQUENCE [LARGE SCALE GENOMIC DNA]</scope>
    <source>
        <strain evidence="2 3">MED297</strain>
    </source>
</reference>
<protein>
    <submittedName>
        <fullName evidence="2">Uncharacterized protein</fullName>
    </submittedName>
</protein>
<dbReference type="OrthoDB" id="5699594at2"/>
<accession>A4B9W2</accession>
<feature type="chain" id="PRO_5002666530" evidence="1">
    <location>
        <begin position="23"/>
        <end position="287"/>
    </location>
</feature>
<name>A4B9W2_9GAMM</name>
<evidence type="ECO:0000313" key="2">
    <source>
        <dbReference type="EMBL" id="EAR11413.1"/>
    </source>
</evidence>
<comment type="caution">
    <text evidence="2">The sequence shown here is derived from an EMBL/GenBank/DDBJ whole genome shotgun (WGS) entry which is preliminary data.</text>
</comment>